<dbReference type="Pfam" id="PF03101">
    <property type="entry name" value="FAR1"/>
    <property type="match status" value="1"/>
</dbReference>
<keyword evidence="1" id="KW-0539">Nucleus</keyword>
<dbReference type="PANTHER" id="PTHR31669:SF283">
    <property type="entry name" value="PROTEIN FAR1-RELATED SEQUENCE"/>
    <property type="match status" value="1"/>
</dbReference>
<accession>A0AAP0QFH7</accession>
<reference evidence="3 4" key="1">
    <citation type="submission" date="2024-05" db="EMBL/GenBank/DDBJ databases">
        <title>Haplotype-resolved chromosome-level genome assembly of Huyou (Citrus changshanensis).</title>
        <authorList>
            <person name="Miao C."/>
            <person name="Chen W."/>
            <person name="Wu Y."/>
            <person name="Wang L."/>
            <person name="Zhao S."/>
            <person name="Grierson D."/>
            <person name="Xu C."/>
            <person name="Chen K."/>
        </authorList>
    </citation>
    <scope>NUCLEOTIDE SEQUENCE [LARGE SCALE GENOMIC DNA]</scope>
    <source>
        <strain evidence="3">01-14</strain>
        <tissue evidence="3">Leaf</tissue>
    </source>
</reference>
<evidence type="ECO:0000256" key="1">
    <source>
        <dbReference type="RuleBase" id="RU367018"/>
    </source>
</evidence>
<keyword evidence="1" id="KW-0479">Metal-binding</keyword>
<proteinExistence type="inferred from homology"/>
<comment type="subcellular location">
    <subcellularLocation>
        <location evidence="1">Nucleus</location>
    </subcellularLocation>
</comment>
<evidence type="ECO:0000313" key="4">
    <source>
        <dbReference type="Proteomes" id="UP001428341"/>
    </source>
</evidence>
<dbReference type="PANTHER" id="PTHR31669">
    <property type="entry name" value="PROTEIN FAR1-RELATED SEQUENCE 10-RELATED"/>
    <property type="match status" value="1"/>
</dbReference>
<evidence type="ECO:0000259" key="2">
    <source>
        <dbReference type="Pfam" id="PF03101"/>
    </source>
</evidence>
<dbReference type="EMBL" id="JBCGBO010000024">
    <property type="protein sequence ID" value="KAK9181072.1"/>
    <property type="molecule type" value="Genomic_DNA"/>
</dbReference>
<dbReference type="GO" id="GO:0005634">
    <property type="term" value="C:nucleus"/>
    <property type="evidence" value="ECO:0007669"/>
    <property type="project" value="UniProtKB-SubCell"/>
</dbReference>
<feature type="domain" description="FAR1" evidence="2">
    <location>
        <begin position="52"/>
        <end position="137"/>
    </location>
</feature>
<dbReference type="InterPro" id="IPR004330">
    <property type="entry name" value="FAR1_DNA_bnd_dom"/>
</dbReference>
<organism evidence="3 4">
    <name type="scientific">Citrus x changshan-huyou</name>
    <dbReference type="NCBI Taxonomy" id="2935761"/>
    <lineage>
        <taxon>Eukaryota</taxon>
        <taxon>Viridiplantae</taxon>
        <taxon>Streptophyta</taxon>
        <taxon>Embryophyta</taxon>
        <taxon>Tracheophyta</taxon>
        <taxon>Spermatophyta</taxon>
        <taxon>Magnoliopsida</taxon>
        <taxon>eudicotyledons</taxon>
        <taxon>Gunneridae</taxon>
        <taxon>Pentapetalae</taxon>
        <taxon>rosids</taxon>
        <taxon>malvids</taxon>
        <taxon>Sapindales</taxon>
        <taxon>Rutaceae</taxon>
        <taxon>Aurantioideae</taxon>
        <taxon>Citrus</taxon>
    </lineage>
</organism>
<keyword evidence="1" id="KW-0862">Zinc</keyword>
<keyword evidence="1" id="KW-0863">Zinc-finger</keyword>
<comment type="function">
    <text evidence="1">Putative transcription activator involved in regulating light control of development.</text>
</comment>
<dbReference type="GO" id="GO:0008270">
    <property type="term" value="F:zinc ion binding"/>
    <property type="evidence" value="ECO:0007669"/>
    <property type="project" value="UniProtKB-UniRule"/>
</dbReference>
<name>A0AAP0QFH7_9ROSI</name>
<keyword evidence="4" id="KW-1185">Reference proteome</keyword>
<comment type="similarity">
    <text evidence="1">Belongs to the FHY3/FAR1 family.</text>
</comment>
<comment type="caution">
    <text evidence="3">The sequence shown here is derived from an EMBL/GenBank/DDBJ whole genome shotgun (WGS) entry which is preliminary data.</text>
</comment>
<evidence type="ECO:0000313" key="3">
    <source>
        <dbReference type="EMBL" id="KAK9181072.1"/>
    </source>
</evidence>
<dbReference type="Proteomes" id="UP001428341">
    <property type="component" value="Unassembled WGS sequence"/>
</dbReference>
<dbReference type="GO" id="GO:0006355">
    <property type="term" value="P:regulation of DNA-templated transcription"/>
    <property type="evidence" value="ECO:0007669"/>
    <property type="project" value="UniProtKB-UniRule"/>
</dbReference>
<sequence length="521" mass="60157">MTDLESKEIENSPEIITAEVDDENDISNEPNAEEIIEPKIGMVFYTAQDLFEFYKIYGKIMGFEIIKRTSSKGDDGELKYVTFSCSRSGKAKSLSNHPFRLQPTSKTNCKAKVRATTCLDRKWEVRSITYEHNHELNTPSKARFLKTNRVMKLFVQRKLDLNDQAGIRPNKSFNSLVVEAGGHENLTFLEKDCRNHLDKVRRLRLGDGDASANIVYDSLIPSDFDERWMVFIEKYNLHNNEWLQNLYDERQYWVPAYVKDIFWAGMSTTQRSESMHAFFDGYVNSKTTLKQFVEQYGNALRDKVEKENHADFNDLNSNIPCVTHYAMEQQFRDAYTMEKFREFQQELKGKIFCEIFSCQTNILTSKFIVVEDVKFGENHRRDPFEVSFNEVNSELATNNENNCNMVLEVLDDLKAKLMLNGGGGEISQCGSNIAHGTTKYGELRGSHSGKILSPLAVRSKGRPPYKRRQSKIEQIIQRKKQKKTTKGSQMISSETQRYRLENNATHAMVTSDNPMQVTREL</sequence>
<dbReference type="AlphaFoldDB" id="A0AAP0QFH7"/>
<gene>
    <name evidence="3" type="ORF">WN944_024209</name>
</gene>
<dbReference type="InterPro" id="IPR031052">
    <property type="entry name" value="FHY3/FAR1"/>
</dbReference>
<protein>
    <recommendedName>
        <fullName evidence="1">Protein FAR1-RELATED SEQUENCE</fullName>
    </recommendedName>
</protein>